<dbReference type="SUPFAM" id="SSF56519">
    <property type="entry name" value="Penicillin binding protein dimerisation domain"/>
    <property type="match status" value="1"/>
</dbReference>
<evidence type="ECO:0000256" key="2">
    <source>
        <dbReference type="ARBA" id="ARBA00007171"/>
    </source>
</evidence>
<organism evidence="6 7">
    <name type="scientific">Fictibacillus iocasae</name>
    <dbReference type="NCBI Taxonomy" id="2715437"/>
    <lineage>
        <taxon>Bacteria</taxon>
        <taxon>Bacillati</taxon>
        <taxon>Bacillota</taxon>
        <taxon>Bacilli</taxon>
        <taxon>Bacillales</taxon>
        <taxon>Fictibacillaceae</taxon>
        <taxon>Fictibacillus</taxon>
    </lineage>
</organism>
<dbReference type="Proteomes" id="UP001596549">
    <property type="component" value="Unassembled WGS sequence"/>
</dbReference>
<accession>A0ABW2NTS9</accession>
<dbReference type="InterPro" id="IPR001460">
    <property type="entry name" value="PCN-bd_Tpept"/>
</dbReference>
<dbReference type="InterPro" id="IPR012338">
    <property type="entry name" value="Beta-lactam/transpept-like"/>
</dbReference>
<evidence type="ECO:0000256" key="3">
    <source>
        <dbReference type="ARBA" id="ARBA00023136"/>
    </source>
</evidence>
<dbReference type="Gene3D" id="3.40.710.10">
    <property type="entry name" value="DD-peptidase/beta-lactamase superfamily"/>
    <property type="match status" value="1"/>
</dbReference>
<dbReference type="SUPFAM" id="SSF56601">
    <property type="entry name" value="beta-lactamase/transpeptidase-like"/>
    <property type="match status" value="1"/>
</dbReference>
<name>A0ABW2NTS9_9BACL</name>
<feature type="domain" description="Penicillin-binding protein dimerisation" evidence="5">
    <location>
        <begin position="59"/>
        <end position="218"/>
    </location>
</feature>
<comment type="caution">
    <text evidence="6">The sequence shown here is derived from an EMBL/GenBank/DDBJ whole genome shotgun (WGS) entry which is preliminary data.</text>
</comment>
<proteinExistence type="inferred from homology"/>
<evidence type="ECO:0000313" key="7">
    <source>
        <dbReference type="Proteomes" id="UP001596549"/>
    </source>
</evidence>
<dbReference type="InterPro" id="IPR050515">
    <property type="entry name" value="Beta-lactam/transpept"/>
</dbReference>
<comment type="subcellular location">
    <subcellularLocation>
        <location evidence="1">Membrane</location>
    </subcellularLocation>
</comment>
<evidence type="ECO:0000259" key="4">
    <source>
        <dbReference type="Pfam" id="PF00905"/>
    </source>
</evidence>
<feature type="domain" description="Penicillin-binding protein transpeptidase" evidence="4">
    <location>
        <begin position="262"/>
        <end position="554"/>
    </location>
</feature>
<evidence type="ECO:0000256" key="1">
    <source>
        <dbReference type="ARBA" id="ARBA00004370"/>
    </source>
</evidence>
<dbReference type="Gene3D" id="3.90.1310.10">
    <property type="entry name" value="Penicillin-binding protein 2a (Domain 2)"/>
    <property type="match status" value="1"/>
</dbReference>
<dbReference type="PANTHER" id="PTHR30627">
    <property type="entry name" value="PEPTIDOGLYCAN D,D-TRANSPEPTIDASE"/>
    <property type="match status" value="1"/>
</dbReference>
<comment type="similarity">
    <text evidence="2">Belongs to the transpeptidase family.</text>
</comment>
<dbReference type="InterPro" id="IPR005311">
    <property type="entry name" value="PBP_dimer"/>
</dbReference>
<gene>
    <name evidence="6" type="ORF">ACFQPF_13735</name>
</gene>
<dbReference type="PANTHER" id="PTHR30627:SF24">
    <property type="entry name" value="PENICILLIN-BINDING PROTEIN 4B"/>
    <property type="match status" value="1"/>
</dbReference>
<keyword evidence="3" id="KW-0472">Membrane</keyword>
<protein>
    <submittedName>
        <fullName evidence="6">Peptidoglycan D,D-transpeptidase FtsI family protein</fullName>
    </submittedName>
</protein>
<dbReference type="EMBL" id="JBHTCP010000046">
    <property type="protein sequence ID" value="MFC7372735.1"/>
    <property type="molecule type" value="Genomic_DNA"/>
</dbReference>
<evidence type="ECO:0000259" key="5">
    <source>
        <dbReference type="Pfam" id="PF03717"/>
    </source>
</evidence>
<sequence>MERRIKSTGFAMMMLIVLLIVRLAQIQLFSADSFSEQNVNLIEESVKQRTHSFTFHDGRGLLLDNAGNSLSADKRLSIVLFPFLKNNKETIRKLSGFLQIEEHEITRQLHKAKKPFTLKMERSISLEEMKTVNSWKVEGLYAQWVSLRKPQTFANHFIGAVGEDVSLLKKRYGDKWEKGTISRSTRTGKNGLQAAFDPFLISEGESQYVYHVDRSGSPLFGLDVKLRTPDNPLYPLQVKTTLNSRLQKIAEDSISDAGINNGGAVLLDVKTNSVLAMVSRPVFTPESVFEPDFQNQMLKLHSPGSVFKIVTAAAAIEKNIGLAQHFDCSQSIYGKRAERELGRLDLLKSFSQSCNSAFGLLAQQVMKEDPLYFENFSRKLGLTPTAGWTDDVYHYKEFRHFPEEEAGQIWGNLDKQDKSSRLAISQTAIGQLNVKVTPLAVSSMMASIARGGPVIEAKGADAVLYSDGAELVRFSQQSHEDDKLSSYTYMQLQNMLRHVVTDEDGTGHALAGLPYAVAGKSGTAEREAKKDDVKWFAGYFPAQAPQYVLVVVDLKHSRENKVLEAYGSIVRGAYRLDQESIPR</sequence>
<dbReference type="Pfam" id="PF00905">
    <property type="entry name" value="Transpeptidase"/>
    <property type="match status" value="1"/>
</dbReference>
<dbReference type="RefSeq" id="WP_379750299.1">
    <property type="nucleotide sequence ID" value="NZ_JBHTCP010000046.1"/>
</dbReference>
<reference evidence="7" key="1">
    <citation type="journal article" date="2019" name="Int. J. Syst. Evol. Microbiol.">
        <title>The Global Catalogue of Microorganisms (GCM) 10K type strain sequencing project: providing services to taxonomists for standard genome sequencing and annotation.</title>
        <authorList>
            <consortium name="The Broad Institute Genomics Platform"/>
            <consortium name="The Broad Institute Genome Sequencing Center for Infectious Disease"/>
            <person name="Wu L."/>
            <person name="Ma J."/>
        </authorList>
    </citation>
    <scope>NUCLEOTIDE SEQUENCE [LARGE SCALE GENOMIC DNA]</scope>
    <source>
        <strain evidence="7">NBRC 106396</strain>
    </source>
</reference>
<dbReference type="InterPro" id="IPR036138">
    <property type="entry name" value="PBP_dimer_sf"/>
</dbReference>
<dbReference type="Pfam" id="PF03717">
    <property type="entry name" value="PBP_dimer"/>
    <property type="match status" value="1"/>
</dbReference>
<evidence type="ECO:0000313" key="6">
    <source>
        <dbReference type="EMBL" id="MFC7372735.1"/>
    </source>
</evidence>
<keyword evidence="7" id="KW-1185">Reference proteome</keyword>